<keyword evidence="3" id="KW-1185">Reference proteome</keyword>
<dbReference type="Pfam" id="PF08241">
    <property type="entry name" value="Methyltransf_11"/>
    <property type="match status" value="1"/>
</dbReference>
<evidence type="ECO:0000259" key="1">
    <source>
        <dbReference type="Pfam" id="PF08241"/>
    </source>
</evidence>
<dbReference type="OrthoDB" id="9804312at2"/>
<accession>A0A3Q9HNN3</accession>
<dbReference type="CDD" id="cd02440">
    <property type="entry name" value="AdoMet_MTases"/>
    <property type="match status" value="1"/>
</dbReference>
<dbReference type="SUPFAM" id="SSF53335">
    <property type="entry name" value="S-adenosyl-L-methionine-dependent methyltransferases"/>
    <property type="match status" value="1"/>
</dbReference>
<organism evidence="2 3">
    <name type="scientific">Anoxybacter fermentans</name>
    <dbReference type="NCBI Taxonomy" id="1323375"/>
    <lineage>
        <taxon>Bacteria</taxon>
        <taxon>Bacillati</taxon>
        <taxon>Bacillota</taxon>
        <taxon>Clostridia</taxon>
        <taxon>Halanaerobiales</taxon>
        <taxon>Anoxybacter</taxon>
    </lineage>
</organism>
<feature type="domain" description="Methyltransferase type 11" evidence="1">
    <location>
        <begin position="49"/>
        <end position="139"/>
    </location>
</feature>
<protein>
    <recommendedName>
        <fullName evidence="1">Methyltransferase type 11 domain-containing protein</fullName>
    </recommendedName>
</protein>
<dbReference type="GO" id="GO:0008757">
    <property type="term" value="F:S-adenosylmethionine-dependent methyltransferase activity"/>
    <property type="evidence" value="ECO:0007669"/>
    <property type="project" value="InterPro"/>
</dbReference>
<gene>
    <name evidence="2" type="ORF">BBF96_01085</name>
</gene>
<proteinExistence type="predicted"/>
<dbReference type="Gene3D" id="3.40.50.150">
    <property type="entry name" value="Vaccinia Virus protein VP39"/>
    <property type="match status" value="1"/>
</dbReference>
<dbReference type="AlphaFoldDB" id="A0A3Q9HNN3"/>
<dbReference type="InterPro" id="IPR029063">
    <property type="entry name" value="SAM-dependent_MTases_sf"/>
</dbReference>
<sequence length="203" mass="23946">MDQELKASLIETYDRHAKERDKSEIEPWKAEERDYFLNLLKKEQKKFLLEIGAGPGRDSKFFKDNGLEVIAIDISTEMVKLCKKKGLKAYVMDFYNLKFYPETFDAVWALNCLLHVPKKNLPKVLEGIRNVLKPNGLFYMGVYGGPDSEGVWEDDHYWPQRFFVFYTDEHIQEVVQEYFELVYFKTIPTGGEIHFQSLILRKK</sequence>
<dbReference type="EMBL" id="CP016379">
    <property type="protein sequence ID" value="AZR72108.1"/>
    <property type="molecule type" value="Genomic_DNA"/>
</dbReference>
<dbReference type="KEGG" id="aft:BBF96_01085"/>
<dbReference type="InterPro" id="IPR013216">
    <property type="entry name" value="Methyltransf_11"/>
</dbReference>
<evidence type="ECO:0000313" key="2">
    <source>
        <dbReference type="EMBL" id="AZR72108.1"/>
    </source>
</evidence>
<dbReference type="RefSeq" id="WP_127015434.1">
    <property type="nucleotide sequence ID" value="NZ_CP016379.1"/>
</dbReference>
<dbReference type="PANTHER" id="PTHR43861">
    <property type="entry name" value="TRANS-ACONITATE 2-METHYLTRANSFERASE-RELATED"/>
    <property type="match status" value="1"/>
</dbReference>
<dbReference type="Proteomes" id="UP000267250">
    <property type="component" value="Chromosome"/>
</dbReference>
<evidence type="ECO:0000313" key="3">
    <source>
        <dbReference type="Proteomes" id="UP000267250"/>
    </source>
</evidence>
<name>A0A3Q9HNN3_9FIRM</name>
<dbReference type="PANTHER" id="PTHR43861:SF1">
    <property type="entry name" value="TRANS-ACONITATE 2-METHYLTRANSFERASE"/>
    <property type="match status" value="1"/>
</dbReference>
<reference evidence="2 3" key="1">
    <citation type="submission" date="2016-07" db="EMBL/GenBank/DDBJ databases">
        <title>Genome and transcriptome analysis of iron-reducing fermentative bacteria Anoxybacter fermentans.</title>
        <authorList>
            <person name="Zeng X."/>
            <person name="Shao Z."/>
        </authorList>
    </citation>
    <scope>NUCLEOTIDE SEQUENCE [LARGE SCALE GENOMIC DNA]</scope>
    <source>
        <strain evidence="2 3">DY22613</strain>
    </source>
</reference>